<dbReference type="PANTHER" id="PTHR11036:SF79">
    <property type="entry name" value="SEMAPHORIN 5C, ISOFORM A"/>
    <property type="match status" value="1"/>
</dbReference>
<dbReference type="GO" id="GO:0005886">
    <property type="term" value="C:plasma membrane"/>
    <property type="evidence" value="ECO:0007669"/>
    <property type="project" value="TreeGrafter"/>
</dbReference>
<protein>
    <recommendedName>
        <fullName evidence="12">Sema domain-containing protein</fullName>
    </recommendedName>
</protein>
<keyword evidence="6 11" id="KW-1133">Transmembrane helix</keyword>
<evidence type="ECO:0000256" key="6">
    <source>
        <dbReference type="ARBA" id="ARBA00022989"/>
    </source>
</evidence>
<dbReference type="InterPro" id="IPR016201">
    <property type="entry name" value="PSI"/>
</dbReference>
<dbReference type="Gene3D" id="2.130.10.10">
    <property type="entry name" value="YVTN repeat-like/Quinoprotein amine dehydrogenase"/>
    <property type="match status" value="1"/>
</dbReference>
<dbReference type="SMART" id="SM00209">
    <property type="entry name" value="TSP1"/>
    <property type="match status" value="6"/>
</dbReference>
<keyword evidence="2 11" id="KW-0812">Transmembrane</keyword>
<name>A0AAW1VE93_9CUCU</name>
<gene>
    <name evidence="13" type="ORF">WA026_010522</name>
</gene>
<dbReference type="GO" id="GO:0030215">
    <property type="term" value="F:semaphorin receptor binding"/>
    <property type="evidence" value="ECO:0007669"/>
    <property type="project" value="InterPro"/>
</dbReference>
<evidence type="ECO:0000313" key="14">
    <source>
        <dbReference type="Proteomes" id="UP001431783"/>
    </source>
</evidence>
<dbReference type="InterPro" id="IPR002165">
    <property type="entry name" value="Plexin_repeat"/>
</dbReference>
<evidence type="ECO:0000256" key="11">
    <source>
        <dbReference type="SAM" id="Phobius"/>
    </source>
</evidence>
<dbReference type="AlphaFoldDB" id="A0AAW1VE93"/>
<keyword evidence="14" id="KW-1185">Reference proteome</keyword>
<comment type="caution">
    <text evidence="13">The sequence shown here is derived from an EMBL/GenBank/DDBJ whole genome shotgun (WGS) entry which is preliminary data.</text>
</comment>
<dbReference type="GO" id="GO:0007411">
    <property type="term" value="P:axon guidance"/>
    <property type="evidence" value="ECO:0007669"/>
    <property type="project" value="TreeGrafter"/>
</dbReference>
<proteinExistence type="predicted"/>
<evidence type="ECO:0000256" key="3">
    <source>
        <dbReference type="ARBA" id="ARBA00022737"/>
    </source>
</evidence>
<dbReference type="Pfam" id="PF01403">
    <property type="entry name" value="Sema"/>
    <property type="match status" value="1"/>
</dbReference>
<keyword evidence="3" id="KW-0677">Repeat</keyword>
<dbReference type="GO" id="GO:0030335">
    <property type="term" value="P:positive regulation of cell migration"/>
    <property type="evidence" value="ECO:0007669"/>
    <property type="project" value="TreeGrafter"/>
</dbReference>
<dbReference type="Proteomes" id="UP001431783">
    <property type="component" value="Unassembled WGS sequence"/>
</dbReference>
<comment type="caution">
    <text evidence="10">Lacks conserved residue(s) required for the propagation of feature annotation.</text>
</comment>
<feature type="transmembrane region" description="Helical" evidence="11">
    <location>
        <begin position="698"/>
        <end position="721"/>
    </location>
</feature>
<sequence length="808" mass="90613">MNCGKIVYSRIARVCKNDNGAHNLNGDIWSTFIKARLNCSISGDYPFYFNEIQGISYMAEENLIHAVFTTASNGIGGSAICSFNLTAINDAFSGPFKYQEGLEAAWHASSAEHREHLECKSTQKRHLLETSKYQLMDSAVQPTTLNPLYVVEQERFTHITTDVISTKLHKTVHIIYIATLEGYVKKIAILPRTQESCVVEIWETSADISNPIKNMQFIKQTNSIYITTKKNLLKIPVDQCKRHISKTSCLNAMDPYCGWNERNETCSLAPDGNPLDKYWEQSVVSCPVLDSPVDGGWSSWSSWAPCYQKGTIDSSDTCLCQQRFCNNPSPANGGEPCVGISISVTNCTVHGGWSDWSAWSACSATCGQATKMRSRSCTNPAPAFGGRVCVGQSTLEAYCSELLPCPIQPKDGEWSEWEPWSTCSVPCGVGYRKRKRRCNNPRPKDGGQYCIGNDTEYESCIAKECEEHRKHHVTEWFREASSSRGVYTQKRFRFVCKAIVKQANDLRTSLKEEIQICNNRDKCYPSEVIQKPKWSAWSSWSICSVHCGNGVHNRTRYCEGRGCQGPAVEIRQCSRPPCIGEWGCWSEWSPCNASCGWGVQVRTRTCSTGHCKGNDRETQPCELIPCESLLGWESWSAWSLCDENNEQHRKRKCRANNPAPGVCQGNNLETRICVTSGLNVFNERELQIQTSSMSMGMAVAYVIIGVILGLTLGVIVVHIYVRKKKTRIPSSPHYINTKQNAYVTVPLHDRSKKNSASTSNNILNNFHSGTLKSIKCYEYDTVKRGGNHGLTNGHNKQDLLNDDKYYYD</sequence>
<dbReference type="InterPro" id="IPR027231">
    <property type="entry name" value="Semaphorin"/>
</dbReference>
<keyword evidence="7 11" id="KW-0472">Membrane</keyword>
<evidence type="ECO:0000256" key="1">
    <source>
        <dbReference type="ARBA" id="ARBA00004167"/>
    </source>
</evidence>
<evidence type="ECO:0000256" key="9">
    <source>
        <dbReference type="ARBA" id="ARBA00023180"/>
    </source>
</evidence>
<dbReference type="PROSITE" id="PS50092">
    <property type="entry name" value="TSP1"/>
    <property type="match status" value="5"/>
</dbReference>
<dbReference type="Pfam" id="PF00090">
    <property type="entry name" value="TSP_1"/>
    <property type="match status" value="5"/>
</dbReference>
<organism evidence="13 14">
    <name type="scientific">Henosepilachna vigintioctopunctata</name>
    <dbReference type="NCBI Taxonomy" id="420089"/>
    <lineage>
        <taxon>Eukaryota</taxon>
        <taxon>Metazoa</taxon>
        <taxon>Ecdysozoa</taxon>
        <taxon>Arthropoda</taxon>
        <taxon>Hexapoda</taxon>
        <taxon>Insecta</taxon>
        <taxon>Pterygota</taxon>
        <taxon>Neoptera</taxon>
        <taxon>Endopterygota</taxon>
        <taxon>Coleoptera</taxon>
        <taxon>Polyphaga</taxon>
        <taxon>Cucujiformia</taxon>
        <taxon>Coccinelloidea</taxon>
        <taxon>Coccinellidae</taxon>
        <taxon>Epilachninae</taxon>
        <taxon>Epilachnini</taxon>
        <taxon>Henosepilachna</taxon>
    </lineage>
</organism>
<keyword evidence="5" id="KW-0524">Neurogenesis</keyword>
<dbReference type="Gene3D" id="2.20.100.10">
    <property type="entry name" value="Thrombospondin type-1 (TSP1) repeat"/>
    <property type="match status" value="5"/>
</dbReference>
<keyword evidence="8" id="KW-1015">Disulfide bond</keyword>
<dbReference type="InterPro" id="IPR001627">
    <property type="entry name" value="Semap_dom"/>
</dbReference>
<dbReference type="SUPFAM" id="SSF82895">
    <property type="entry name" value="TSP-1 type 1 repeat"/>
    <property type="match status" value="5"/>
</dbReference>
<dbReference type="FunFam" id="2.20.100.10:FF:000021">
    <property type="entry name" value="semaphorin-5B isoform X1"/>
    <property type="match status" value="1"/>
</dbReference>
<dbReference type="GO" id="GO:0071526">
    <property type="term" value="P:semaphorin-plexin signaling pathway"/>
    <property type="evidence" value="ECO:0007669"/>
    <property type="project" value="TreeGrafter"/>
</dbReference>
<accession>A0AAW1VE93</accession>
<dbReference type="PROSITE" id="PS51004">
    <property type="entry name" value="SEMA"/>
    <property type="match status" value="1"/>
</dbReference>
<evidence type="ECO:0000256" key="8">
    <source>
        <dbReference type="ARBA" id="ARBA00023157"/>
    </source>
</evidence>
<dbReference type="SUPFAM" id="SSF103575">
    <property type="entry name" value="Plexin repeat"/>
    <property type="match status" value="1"/>
</dbReference>
<dbReference type="SMART" id="SM00423">
    <property type="entry name" value="PSI"/>
    <property type="match status" value="1"/>
</dbReference>
<keyword evidence="9" id="KW-0325">Glycoprotein</keyword>
<feature type="domain" description="Sema" evidence="12">
    <location>
        <begin position="1"/>
        <end position="237"/>
    </location>
</feature>
<dbReference type="EMBL" id="JARQZJ010000125">
    <property type="protein sequence ID" value="KAK9890435.1"/>
    <property type="molecule type" value="Genomic_DNA"/>
</dbReference>
<reference evidence="13 14" key="1">
    <citation type="submission" date="2023-03" db="EMBL/GenBank/DDBJ databases">
        <title>Genome insight into feeding habits of ladybird beetles.</title>
        <authorList>
            <person name="Li H.-S."/>
            <person name="Huang Y.-H."/>
            <person name="Pang H."/>
        </authorList>
    </citation>
    <scope>NUCLEOTIDE SEQUENCE [LARGE SCALE GENOMIC DNA]</scope>
    <source>
        <strain evidence="13">SYSU_2023b</strain>
        <tissue evidence="13">Whole body</tissue>
    </source>
</reference>
<dbReference type="GO" id="GO:0045499">
    <property type="term" value="F:chemorepellent activity"/>
    <property type="evidence" value="ECO:0007669"/>
    <property type="project" value="TreeGrafter"/>
</dbReference>
<dbReference type="InterPro" id="IPR036352">
    <property type="entry name" value="Semap_dom_sf"/>
</dbReference>
<evidence type="ECO:0000256" key="2">
    <source>
        <dbReference type="ARBA" id="ARBA00022692"/>
    </source>
</evidence>
<keyword evidence="4" id="KW-0221">Differentiation</keyword>
<evidence type="ECO:0000256" key="4">
    <source>
        <dbReference type="ARBA" id="ARBA00022782"/>
    </source>
</evidence>
<dbReference type="SUPFAM" id="SSF101912">
    <property type="entry name" value="Sema domain"/>
    <property type="match status" value="1"/>
</dbReference>
<evidence type="ECO:0000256" key="10">
    <source>
        <dbReference type="PROSITE-ProRule" id="PRU00352"/>
    </source>
</evidence>
<evidence type="ECO:0000256" key="5">
    <source>
        <dbReference type="ARBA" id="ARBA00022902"/>
    </source>
</evidence>
<evidence type="ECO:0000259" key="12">
    <source>
        <dbReference type="PROSITE" id="PS51004"/>
    </source>
</evidence>
<dbReference type="Gene3D" id="3.30.1680.10">
    <property type="entry name" value="ligand-binding face of the semaphorins, domain 2"/>
    <property type="match status" value="1"/>
</dbReference>
<dbReference type="PANTHER" id="PTHR11036">
    <property type="entry name" value="SEMAPHORIN"/>
    <property type="match status" value="1"/>
</dbReference>
<dbReference type="SMART" id="SM00630">
    <property type="entry name" value="Sema"/>
    <property type="match status" value="1"/>
</dbReference>
<dbReference type="InterPro" id="IPR015943">
    <property type="entry name" value="WD40/YVTN_repeat-like_dom_sf"/>
</dbReference>
<dbReference type="PRINTS" id="PR01705">
    <property type="entry name" value="TSP1REPEAT"/>
</dbReference>
<dbReference type="InterPro" id="IPR036383">
    <property type="entry name" value="TSP1_rpt_sf"/>
</dbReference>
<evidence type="ECO:0000313" key="13">
    <source>
        <dbReference type="EMBL" id="KAK9890435.1"/>
    </source>
</evidence>
<evidence type="ECO:0000256" key="7">
    <source>
        <dbReference type="ARBA" id="ARBA00023136"/>
    </source>
</evidence>
<dbReference type="Pfam" id="PF01437">
    <property type="entry name" value="PSI"/>
    <property type="match status" value="1"/>
</dbReference>
<dbReference type="InterPro" id="IPR000884">
    <property type="entry name" value="TSP1_rpt"/>
</dbReference>
<dbReference type="FunFam" id="2.20.100.10:FF:000007">
    <property type="entry name" value="Thrombospondin 1"/>
    <property type="match status" value="2"/>
</dbReference>
<comment type="subcellular location">
    <subcellularLocation>
        <location evidence="1">Membrane</location>
        <topology evidence="1">Single-pass membrane protein</topology>
    </subcellularLocation>
</comment>